<dbReference type="PANTHER" id="PTHR12475">
    <property type="match status" value="1"/>
</dbReference>
<evidence type="ECO:0000313" key="1">
    <source>
        <dbReference type="EMBL" id="APE44937.1"/>
    </source>
</evidence>
<name>A0A1J0WKQ4_9RHOB</name>
<dbReference type="STRING" id="1917485.BOO69_17125"/>
<dbReference type="PANTHER" id="PTHR12475:SF4">
    <property type="entry name" value="PROTEIN THEM6"/>
    <property type="match status" value="1"/>
</dbReference>
<dbReference type="RefSeq" id="WP_071973283.1">
    <property type="nucleotide sequence ID" value="NZ_CP018076.1"/>
</dbReference>
<dbReference type="CDD" id="cd00586">
    <property type="entry name" value="4HBT"/>
    <property type="match status" value="1"/>
</dbReference>
<dbReference type="InterPro" id="IPR029069">
    <property type="entry name" value="HotDog_dom_sf"/>
</dbReference>
<dbReference type="SUPFAM" id="SSF54637">
    <property type="entry name" value="Thioesterase/thiol ester dehydrase-isomerase"/>
    <property type="match status" value="1"/>
</dbReference>
<reference evidence="1 2" key="1">
    <citation type="submission" date="2016-11" db="EMBL/GenBank/DDBJ databases">
        <title>Complete genome sequence of Sulfitobacter sp. AM1-D1, a toxic bacteria associated with marine dinoflagellate Alexandrium minutum in East China Sea.</title>
        <authorList>
            <person name="Yang Q."/>
            <person name="Zhang X."/>
            <person name="Tian X."/>
        </authorList>
    </citation>
    <scope>NUCLEOTIDE SEQUENCE [LARGE SCALE GENOMIC DNA]</scope>
    <source>
        <strain evidence="1 2">AM1-D1</strain>
    </source>
</reference>
<dbReference type="InterPro" id="IPR051490">
    <property type="entry name" value="THEM6_lcsJ_thioesterase"/>
</dbReference>
<protein>
    <submittedName>
        <fullName evidence="1">Thioeseterase</fullName>
    </submittedName>
</protein>
<dbReference type="Pfam" id="PF13279">
    <property type="entry name" value="4HBT_2"/>
    <property type="match status" value="1"/>
</dbReference>
<dbReference type="AlphaFoldDB" id="A0A1J0WKQ4"/>
<accession>A0A1J0WKQ4</accession>
<gene>
    <name evidence="1" type="ORF">BOO69_17125</name>
</gene>
<organism evidence="1 2">
    <name type="scientific">Sulfitobacter alexandrii</name>
    <dbReference type="NCBI Taxonomy" id="1917485"/>
    <lineage>
        <taxon>Bacteria</taxon>
        <taxon>Pseudomonadati</taxon>
        <taxon>Pseudomonadota</taxon>
        <taxon>Alphaproteobacteria</taxon>
        <taxon>Rhodobacterales</taxon>
        <taxon>Roseobacteraceae</taxon>
        <taxon>Sulfitobacter</taxon>
    </lineage>
</organism>
<dbReference type="OrthoDB" id="3727779at2"/>
<sequence>MFPFARVVWHVIKATRQPPLSSLTDTHVSRHMCWPHDLDFWLELNNGRALSLYDIGRSAMAQRAGLIGVLRRKRWGLTMAGSSTRFRRRIHGFERFEMRSRAVCWDDRFIYLEQSMWKANGECASHVLYRAAVTDSNGIVPPHDLLDAMGLQEVSPAMPPWIVEWCKTEALRPWPPMQDQDLDIHRIDDA</sequence>
<dbReference type="Gene3D" id="3.10.129.10">
    <property type="entry name" value="Hotdog Thioesterase"/>
    <property type="match status" value="1"/>
</dbReference>
<proteinExistence type="predicted"/>
<dbReference type="KEGG" id="suam:BOO69_17125"/>
<evidence type="ECO:0000313" key="2">
    <source>
        <dbReference type="Proteomes" id="UP000181897"/>
    </source>
</evidence>
<dbReference type="EMBL" id="CP018076">
    <property type="protein sequence ID" value="APE44937.1"/>
    <property type="molecule type" value="Genomic_DNA"/>
</dbReference>
<dbReference type="Proteomes" id="UP000181897">
    <property type="component" value="Chromosome"/>
</dbReference>
<keyword evidence="2" id="KW-1185">Reference proteome</keyword>